<dbReference type="RefSeq" id="WP_134826246.1">
    <property type="nucleotide sequence ID" value="NZ_SPDQ01000013.1"/>
</dbReference>
<dbReference type="PANTHER" id="PTHR37549">
    <property type="entry name" value="LIPOPROTEIN LPRI"/>
    <property type="match status" value="1"/>
</dbReference>
<accession>A0A4Y8VJL5</accession>
<dbReference type="OrthoDB" id="5957809at2"/>
<evidence type="ECO:0000256" key="1">
    <source>
        <dbReference type="SAM" id="SignalP"/>
    </source>
</evidence>
<comment type="caution">
    <text evidence="2">The sequence shown here is derived from an EMBL/GenBank/DDBJ whole genome shotgun (WGS) entry which is preliminary data.</text>
</comment>
<evidence type="ECO:0000313" key="3">
    <source>
        <dbReference type="Proteomes" id="UP000297555"/>
    </source>
</evidence>
<evidence type="ECO:0008006" key="4">
    <source>
        <dbReference type="Google" id="ProtNLM"/>
    </source>
</evidence>
<feature type="signal peptide" evidence="1">
    <location>
        <begin position="1"/>
        <end position="23"/>
    </location>
</feature>
<dbReference type="GO" id="GO:0005576">
    <property type="term" value="C:extracellular region"/>
    <property type="evidence" value="ECO:0007669"/>
    <property type="project" value="TreeGrafter"/>
</dbReference>
<protein>
    <recommendedName>
        <fullName evidence="4">Lysozyme inhibitor LprI N-terminal domain-containing protein</fullName>
    </recommendedName>
</protein>
<sequence length="339" mass="37406">MLAFNLRHALLLTSLVFAANTHAASFDCAGASSPVEKAVCADPYTSSLDEKLGKLWTTTLTKVADPKALKADQRAWLKNRSLCGAEPACLRREYLMRLTELQYAARAFNWDSTWHLIPHGVNSGSEVIIKRQDATHIRFEVSAQEGANSGDLEGIAVLSGGEARFEEGSCTLVFRAINGVLDVTQNGDDVDCGGGMGVFYSGRYVASDKPLSMNYNLLSVGLARTQQEDQALHKLLKGDYQKLADRTSTMTVGDPAVDVPDAEVIEMWVRGLGNMNAAILMRGASNRFWVLMLVPENGGHTRARYYTNVPEWKKRLPAQFQAWYERMEGDRALPLDIMP</sequence>
<dbReference type="AlphaFoldDB" id="A0A4Y8VJL5"/>
<keyword evidence="1" id="KW-0732">Signal</keyword>
<evidence type="ECO:0000313" key="2">
    <source>
        <dbReference type="EMBL" id="TFH80640.1"/>
    </source>
</evidence>
<proteinExistence type="predicted"/>
<dbReference type="EMBL" id="SPDQ01000013">
    <property type="protein sequence ID" value="TFH80640.1"/>
    <property type="molecule type" value="Genomic_DNA"/>
</dbReference>
<dbReference type="Proteomes" id="UP000297555">
    <property type="component" value="Unassembled WGS sequence"/>
</dbReference>
<reference evidence="2 3" key="1">
    <citation type="submission" date="2019-03" db="EMBL/GenBank/DDBJ databases">
        <title>Draft genome sequence of humic substances-degrading Pseudomonas kribbensis CHA-19 from forest soil.</title>
        <authorList>
            <person name="Kim D."/>
        </authorList>
    </citation>
    <scope>NUCLEOTIDE SEQUENCE [LARGE SCALE GENOMIC DNA]</scope>
    <source>
        <strain evidence="2 3">CHA-19</strain>
    </source>
</reference>
<name>A0A4Y8VJL5_9PSED</name>
<dbReference type="InterPro" id="IPR052755">
    <property type="entry name" value="Lysozyme_Inhibitor_LprI"/>
</dbReference>
<organism evidence="2 3">
    <name type="scientific">Pseudomonas kribbensis</name>
    <dbReference type="NCBI Taxonomy" id="1628086"/>
    <lineage>
        <taxon>Bacteria</taxon>
        <taxon>Pseudomonadati</taxon>
        <taxon>Pseudomonadota</taxon>
        <taxon>Gammaproteobacteria</taxon>
        <taxon>Pseudomonadales</taxon>
        <taxon>Pseudomonadaceae</taxon>
        <taxon>Pseudomonas</taxon>
    </lineage>
</organism>
<gene>
    <name evidence="2" type="ORF">E4J90_10235</name>
</gene>
<feature type="chain" id="PRO_5021421374" description="Lysozyme inhibitor LprI N-terminal domain-containing protein" evidence="1">
    <location>
        <begin position="24"/>
        <end position="339"/>
    </location>
</feature>
<dbReference type="PANTHER" id="PTHR37549:SF1">
    <property type="entry name" value="LIPOPROTEIN LPRI"/>
    <property type="match status" value="1"/>
</dbReference>